<accession>A0AB37HFU0</accession>
<evidence type="ECO:0000256" key="1">
    <source>
        <dbReference type="ARBA" id="ARBA00004141"/>
    </source>
</evidence>
<feature type="transmembrane region" description="Helical" evidence="5">
    <location>
        <begin position="46"/>
        <end position="65"/>
    </location>
</feature>
<feature type="transmembrane region" description="Helical" evidence="5">
    <location>
        <begin position="114"/>
        <end position="132"/>
    </location>
</feature>
<feature type="transmembrane region" description="Helical" evidence="5">
    <location>
        <begin position="6"/>
        <end position="25"/>
    </location>
</feature>
<evidence type="ECO:0000259" key="6">
    <source>
        <dbReference type="Pfam" id="PF07291"/>
    </source>
</evidence>
<evidence type="ECO:0000313" key="8">
    <source>
        <dbReference type="Proteomes" id="UP000595512"/>
    </source>
</evidence>
<keyword evidence="4 5" id="KW-0472">Membrane</keyword>
<gene>
    <name evidence="7" type="ORF">JGZ69_05480</name>
</gene>
<dbReference type="GO" id="GO:0016020">
    <property type="term" value="C:membrane"/>
    <property type="evidence" value="ECO:0007669"/>
    <property type="project" value="UniProtKB-SubCell"/>
</dbReference>
<feature type="transmembrane region" description="Helical" evidence="5">
    <location>
        <begin position="71"/>
        <end position="93"/>
    </location>
</feature>
<dbReference type="KEGG" id="hspo:JGZ69_05480"/>
<keyword evidence="3 5" id="KW-1133">Transmembrane helix</keyword>
<evidence type="ECO:0000256" key="3">
    <source>
        <dbReference type="ARBA" id="ARBA00022989"/>
    </source>
</evidence>
<dbReference type="GO" id="GO:0030416">
    <property type="term" value="P:methylamine metabolic process"/>
    <property type="evidence" value="ECO:0007669"/>
    <property type="project" value="InterPro"/>
</dbReference>
<evidence type="ECO:0000256" key="5">
    <source>
        <dbReference type="SAM" id="Phobius"/>
    </source>
</evidence>
<feature type="domain" description="Methylamine utilisation protein MauE" evidence="6">
    <location>
        <begin position="1"/>
        <end position="130"/>
    </location>
</feature>
<keyword evidence="2 5" id="KW-0812">Transmembrane</keyword>
<evidence type="ECO:0000313" key="7">
    <source>
        <dbReference type="EMBL" id="QQX26321.1"/>
    </source>
</evidence>
<dbReference type="Proteomes" id="UP000595512">
    <property type="component" value="Chromosome"/>
</dbReference>
<comment type="subcellular location">
    <subcellularLocation>
        <location evidence="1">Membrane</location>
        <topology evidence="1">Multi-pass membrane protein</topology>
    </subcellularLocation>
</comment>
<dbReference type="RefSeq" id="WP_181294725.1">
    <property type="nucleotide sequence ID" value="NZ_CP066701.1"/>
</dbReference>
<name>A0AB37HFU0_9BACI</name>
<protein>
    <recommendedName>
        <fullName evidence="6">Methylamine utilisation protein MauE domain-containing protein</fullName>
    </recommendedName>
</protein>
<dbReference type="InterPro" id="IPR009908">
    <property type="entry name" value="Methylamine_util_MauE"/>
</dbReference>
<dbReference type="GeneID" id="62500590"/>
<sequence>MNIFILVLSHIMGLIFLTSSIDKILKYKEFILDIQNYKIVPKNLEKIFAIIMIISQLFCAFNFIFNQMKYINLGIALTLMFCFTIAIIINLFRNNKINCGCGGVVGDKQISWSTVARNLVLIFMMFVILLNSPKSIEFSSNLVIFFNITIIYGIIKVYSKYKFVLNTY</sequence>
<reference evidence="7 8" key="1">
    <citation type="submission" date="2020-12" db="EMBL/GenBank/DDBJ databases">
        <title>Taxonomic evaluation of the Bacillus sporothermodurans group of bacteria based on whole genome sequences.</title>
        <authorList>
            <person name="Fiedler G."/>
            <person name="Herbstmann A.-D."/>
            <person name="Doll E."/>
            <person name="Wenning M."/>
            <person name="Brinks E."/>
            <person name="Kabisch J."/>
            <person name="Breitenwieser F."/>
            <person name="Lappann M."/>
            <person name="Boehnlein C."/>
            <person name="Franz C."/>
        </authorList>
    </citation>
    <scope>NUCLEOTIDE SEQUENCE [LARGE SCALE GENOMIC DNA]</scope>
    <source>
        <strain evidence="7 8">DSM 10599</strain>
    </source>
</reference>
<feature type="transmembrane region" description="Helical" evidence="5">
    <location>
        <begin position="138"/>
        <end position="155"/>
    </location>
</feature>
<evidence type="ECO:0000256" key="2">
    <source>
        <dbReference type="ARBA" id="ARBA00022692"/>
    </source>
</evidence>
<dbReference type="Pfam" id="PF07291">
    <property type="entry name" value="MauE"/>
    <property type="match status" value="1"/>
</dbReference>
<dbReference type="EMBL" id="CP066701">
    <property type="protein sequence ID" value="QQX26321.1"/>
    <property type="molecule type" value="Genomic_DNA"/>
</dbReference>
<evidence type="ECO:0000256" key="4">
    <source>
        <dbReference type="ARBA" id="ARBA00023136"/>
    </source>
</evidence>
<organism evidence="7 8">
    <name type="scientific">Heyndrickxia sporothermodurans</name>
    <dbReference type="NCBI Taxonomy" id="46224"/>
    <lineage>
        <taxon>Bacteria</taxon>
        <taxon>Bacillati</taxon>
        <taxon>Bacillota</taxon>
        <taxon>Bacilli</taxon>
        <taxon>Bacillales</taxon>
        <taxon>Bacillaceae</taxon>
        <taxon>Heyndrickxia</taxon>
    </lineage>
</organism>
<dbReference type="AlphaFoldDB" id="A0AB37HFU0"/>
<proteinExistence type="predicted"/>